<name>A0A6J6J3K8_9ZZZZ</name>
<protein>
    <submittedName>
        <fullName evidence="1">Unannotated protein</fullName>
    </submittedName>
</protein>
<dbReference type="EMBL" id="CAEZVB010000112">
    <property type="protein sequence ID" value="CAB4631368.1"/>
    <property type="molecule type" value="Genomic_DNA"/>
</dbReference>
<sequence length="94" mass="10499">MSKKDEQILGYSKGIPITQSVIDALAAEAERGYTPEQLGYKKRGRPTMGSSVAKTIQVKLSPELHKRLCSRVEFDQSCVSDVVRDALEFYFETA</sequence>
<accession>A0A6J6J3K8</accession>
<reference evidence="1" key="1">
    <citation type="submission" date="2020-05" db="EMBL/GenBank/DDBJ databases">
        <authorList>
            <person name="Chiriac C."/>
            <person name="Salcher M."/>
            <person name="Ghai R."/>
            <person name="Kavagutti S V."/>
        </authorList>
    </citation>
    <scope>NUCLEOTIDE SEQUENCE</scope>
</reference>
<proteinExistence type="predicted"/>
<evidence type="ECO:0000313" key="1">
    <source>
        <dbReference type="EMBL" id="CAB4631368.1"/>
    </source>
</evidence>
<gene>
    <name evidence="1" type="ORF">UFOPK1908_01484</name>
</gene>
<organism evidence="1">
    <name type="scientific">freshwater metagenome</name>
    <dbReference type="NCBI Taxonomy" id="449393"/>
    <lineage>
        <taxon>unclassified sequences</taxon>
        <taxon>metagenomes</taxon>
        <taxon>ecological metagenomes</taxon>
    </lineage>
</organism>
<dbReference type="AlphaFoldDB" id="A0A6J6J3K8"/>